<evidence type="ECO:0000256" key="1">
    <source>
        <dbReference type="ARBA" id="ARBA00010443"/>
    </source>
</evidence>
<dbReference type="PANTHER" id="PTHR43523:SF15">
    <property type="entry name" value="GLUCOSE-1-PHOSPHATE ADENYLYLTRANSFERASE LARGE SUBUNIT 4, CHLOROPLASTIC_AMYLOPLASTIC"/>
    <property type="match status" value="1"/>
</dbReference>
<dbReference type="InterPro" id="IPR029044">
    <property type="entry name" value="Nucleotide-diphossugar_trans"/>
</dbReference>
<gene>
    <name evidence="6" type="ORF">EZV62_028155</name>
</gene>
<dbReference type="Gene3D" id="3.90.550.10">
    <property type="entry name" value="Spore Coat Polysaccharide Biosynthesis Protein SpsA, Chain A"/>
    <property type="match status" value="1"/>
</dbReference>
<protein>
    <recommendedName>
        <fullName evidence="5">Nucleotidyl transferase domain-containing protein</fullName>
    </recommendedName>
</protein>
<dbReference type="SUPFAM" id="SSF53448">
    <property type="entry name" value="Nucleotide-diphospho-sugar transferases"/>
    <property type="match status" value="1"/>
</dbReference>
<proteinExistence type="inferred from homology"/>
<reference evidence="7" key="1">
    <citation type="journal article" date="2019" name="Gigascience">
        <title>De novo genome assembly of the endangered Acer yangbiense, a plant species with extremely small populations endemic to Yunnan Province, China.</title>
        <authorList>
            <person name="Yang J."/>
            <person name="Wariss H.M."/>
            <person name="Tao L."/>
            <person name="Zhang R."/>
            <person name="Yun Q."/>
            <person name="Hollingsworth P."/>
            <person name="Dao Z."/>
            <person name="Luo G."/>
            <person name="Guo H."/>
            <person name="Ma Y."/>
            <person name="Sun W."/>
        </authorList>
    </citation>
    <scope>NUCLEOTIDE SEQUENCE [LARGE SCALE GENOMIC DNA]</scope>
    <source>
        <strain evidence="7">cv. Malutang</strain>
    </source>
</reference>
<keyword evidence="4" id="KW-0067">ATP-binding</keyword>
<dbReference type="GO" id="GO:0005524">
    <property type="term" value="F:ATP binding"/>
    <property type="evidence" value="ECO:0007669"/>
    <property type="project" value="UniProtKB-KW"/>
</dbReference>
<sequence length="220" mass="23730">MFTKPEADPKTVASILGGGAGTRLFPLTGRRAKPAVPIGGCYRLIDVPMSNCINNGINKIYILTQFSSQSLNRHIARTYNLGNGVNFGDGFVEVKLSANGDEAWKDREAAVLALGAIAEGCISVLYPHLSEVTCGVRGKLDPPCNAVGYKDREVLGINHIYYHPAWRRSKVCSSLVIFLISLLIPPSISDRLADAISGYGDINITNHNCVAALLLKRAFS</sequence>
<evidence type="ECO:0000313" key="7">
    <source>
        <dbReference type="Proteomes" id="UP000323000"/>
    </source>
</evidence>
<keyword evidence="7" id="KW-1185">Reference proteome</keyword>
<feature type="domain" description="Nucleotidyl transferase" evidence="5">
    <location>
        <begin position="15"/>
        <end position="85"/>
    </location>
</feature>
<dbReference type="InterPro" id="IPR005836">
    <property type="entry name" value="ADP_Glu_pyroP_CS"/>
</dbReference>
<dbReference type="InterPro" id="IPR011831">
    <property type="entry name" value="ADP-Glc_PPase"/>
</dbReference>
<evidence type="ECO:0000256" key="4">
    <source>
        <dbReference type="ARBA" id="ARBA00022840"/>
    </source>
</evidence>
<comment type="similarity">
    <text evidence="1">Belongs to the bacterial/plant glucose-1-phosphate adenylyltransferase family.</text>
</comment>
<evidence type="ECO:0000259" key="5">
    <source>
        <dbReference type="Pfam" id="PF00483"/>
    </source>
</evidence>
<dbReference type="AlphaFoldDB" id="A0A5C7GPV5"/>
<dbReference type="EMBL" id="VAHF01000207">
    <property type="protein sequence ID" value="TXG46342.1"/>
    <property type="molecule type" value="Genomic_DNA"/>
</dbReference>
<evidence type="ECO:0000256" key="2">
    <source>
        <dbReference type="ARBA" id="ARBA00011680"/>
    </source>
</evidence>
<dbReference type="GO" id="GO:0008878">
    <property type="term" value="F:glucose-1-phosphate adenylyltransferase activity"/>
    <property type="evidence" value="ECO:0007669"/>
    <property type="project" value="InterPro"/>
</dbReference>
<evidence type="ECO:0000256" key="3">
    <source>
        <dbReference type="ARBA" id="ARBA00022741"/>
    </source>
</evidence>
<dbReference type="PROSITE" id="PS00808">
    <property type="entry name" value="ADP_GLC_PYROPHOSPH_1"/>
    <property type="match status" value="1"/>
</dbReference>
<dbReference type="OrthoDB" id="1933562at2759"/>
<comment type="subunit">
    <text evidence="2">Heterotetramer.</text>
</comment>
<dbReference type="PANTHER" id="PTHR43523">
    <property type="entry name" value="GLUCOSE-1-PHOSPHATE ADENYLYLTRANSFERASE-RELATED"/>
    <property type="match status" value="1"/>
</dbReference>
<accession>A0A5C7GPV5</accession>
<dbReference type="GO" id="GO:0005978">
    <property type="term" value="P:glycogen biosynthetic process"/>
    <property type="evidence" value="ECO:0007669"/>
    <property type="project" value="InterPro"/>
</dbReference>
<evidence type="ECO:0000313" key="6">
    <source>
        <dbReference type="EMBL" id="TXG46342.1"/>
    </source>
</evidence>
<organism evidence="6 7">
    <name type="scientific">Acer yangbiense</name>
    <dbReference type="NCBI Taxonomy" id="1000413"/>
    <lineage>
        <taxon>Eukaryota</taxon>
        <taxon>Viridiplantae</taxon>
        <taxon>Streptophyta</taxon>
        <taxon>Embryophyta</taxon>
        <taxon>Tracheophyta</taxon>
        <taxon>Spermatophyta</taxon>
        <taxon>Magnoliopsida</taxon>
        <taxon>eudicotyledons</taxon>
        <taxon>Gunneridae</taxon>
        <taxon>Pentapetalae</taxon>
        <taxon>rosids</taxon>
        <taxon>malvids</taxon>
        <taxon>Sapindales</taxon>
        <taxon>Sapindaceae</taxon>
        <taxon>Hippocastanoideae</taxon>
        <taxon>Acereae</taxon>
        <taxon>Acer</taxon>
    </lineage>
</organism>
<dbReference type="InterPro" id="IPR005835">
    <property type="entry name" value="NTP_transferase_dom"/>
</dbReference>
<comment type="caution">
    <text evidence="6">The sequence shown here is derived from an EMBL/GenBank/DDBJ whole genome shotgun (WGS) entry which is preliminary data.</text>
</comment>
<keyword evidence="3" id="KW-0547">Nucleotide-binding</keyword>
<name>A0A5C7GPV5_9ROSI</name>
<dbReference type="Proteomes" id="UP000323000">
    <property type="component" value="Unassembled WGS sequence"/>
</dbReference>
<dbReference type="Pfam" id="PF00483">
    <property type="entry name" value="NTP_transferase"/>
    <property type="match status" value="1"/>
</dbReference>